<organism evidence="3 4">
    <name type="scientific">Indibacter alkaliphilus (strain CCUG 57479 / KCTC 22604 / LW1)</name>
    <dbReference type="NCBI Taxonomy" id="1189612"/>
    <lineage>
        <taxon>Bacteria</taxon>
        <taxon>Pseudomonadati</taxon>
        <taxon>Bacteroidota</taxon>
        <taxon>Cytophagia</taxon>
        <taxon>Cytophagales</taxon>
        <taxon>Cyclobacteriaceae</taxon>
    </lineage>
</organism>
<dbReference type="Gene3D" id="3.40.50.1820">
    <property type="entry name" value="alpha/beta hydrolase"/>
    <property type="match status" value="1"/>
</dbReference>
<dbReference type="AlphaFoldDB" id="S2D3K8"/>
<dbReference type="PROSITE" id="PS00708">
    <property type="entry name" value="PRO_ENDOPEP_SER"/>
    <property type="match status" value="1"/>
</dbReference>
<dbReference type="GO" id="GO:0006508">
    <property type="term" value="P:proteolysis"/>
    <property type="evidence" value="ECO:0007669"/>
    <property type="project" value="InterPro"/>
</dbReference>
<gene>
    <name evidence="3" type="ORF">A33Q_4663</name>
</gene>
<dbReference type="InterPro" id="IPR053145">
    <property type="entry name" value="AB_hydrolase_Est10"/>
</dbReference>
<dbReference type="Pfam" id="PF12146">
    <property type="entry name" value="Hydrolase_4"/>
    <property type="match status" value="1"/>
</dbReference>
<dbReference type="PANTHER" id="PTHR43265">
    <property type="entry name" value="ESTERASE ESTD"/>
    <property type="match status" value="1"/>
</dbReference>
<protein>
    <recommendedName>
        <fullName evidence="2">Serine aminopeptidase S33 domain-containing protein</fullName>
    </recommendedName>
</protein>
<keyword evidence="4" id="KW-1185">Reference proteome</keyword>
<dbReference type="SUPFAM" id="SSF53474">
    <property type="entry name" value="alpha/beta-Hydrolases"/>
    <property type="match status" value="1"/>
</dbReference>
<dbReference type="InterPro" id="IPR002471">
    <property type="entry name" value="Pept_S9_AS"/>
</dbReference>
<dbReference type="STRING" id="1189612.A33Q_4663"/>
<comment type="caution">
    <text evidence="3">The sequence shown here is derived from an EMBL/GenBank/DDBJ whole genome shotgun (WGS) entry which is preliminary data.</text>
</comment>
<feature type="domain" description="Serine aminopeptidase S33" evidence="2">
    <location>
        <begin position="76"/>
        <end position="189"/>
    </location>
</feature>
<reference evidence="3 4" key="1">
    <citation type="journal article" date="2013" name="Genome Announc.">
        <title>Draft Genome Sequence of Indibacter alkaliphilus Strain LW1T, Isolated from Lonar Lake, a Haloalkaline Lake in the Buldana District of Maharashtra, India.</title>
        <authorList>
            <person name="Singh A."/>
            <person name="Kumar Jangir P."/>
            <person name="Sharma R."/>
            <person name="Singh A."/>
            <person name="Kumar Pinnaka A."/>
            <person name="Shivaji S."/>
        </authorList>
    </citation>
    <scope>NUCLEOTIDE SEQUENCE [LARGE SCALE GENOMIC DNA]</scope>
    <source>
        <strain evidence="4">CCUG 57479 / KCTC 22604 / LW1</strain>
    </source>
</reference>
<dbReference type="GO" id="GO:0004252">
    <property type="term" value="F:serine-type endopeptidase activity"/>
    <property type="evidence" value="ECO:0007669"/>
    <property type="project" value="InterPro"/>
</dbReference>
<dbReference type="InterPro" id="IPR022742">
    <property type="entry name" value="Hydrolase_4"/>
</dbReference>
<dbReference type="EMBL" id="ALWO02000054">
    <property type="protein sequence ID" value="EOZ91595.1"/>
    <property type="molecule type" value="Genomic_DNA"/>
</dbReference>
<name>S2D3K8_INDAL</name>
<dbReference type="eggNOG" id="COG1506">
    <property type="taxonomic scope" value="Bacteria"/>
</dbReference>
<sequence>MIVLLLVAGIHLSFADSKDSLSVQFVSDDALIKGKLILPQKQDKKAPAIIFLIGSGGNSSYSKDYKRFLEFFLEEPFENDEVAFLYFDKRGVGESEGVWYKADFEQRARDAMHAAEYLRTVPQIDQEKIYVVGHSQGGWIVQVCLSEYPHLFAGGISMAGPTFDVKKQLVNDYQSAFICNKNLAPEKALKKAKRMVNRDLTIISLFPLQENWKQLKVIRKFDPKEYLLNVKKPLLLLFAENDRLVNPTWSLEHLGELYPKGLPENISFHIAADENHSFKTSPFCYKGAWSDLKFSEDTRDVMVDWIKNEIGNVLEAGIRSKTAN</sequence>
<evidence type="ECO:0000259" key="2">
    <source>
        <dbReference type="Pfam" id="PF12146"/>
    </source>
</evidence>
<dbReference type="GO" id="GO:0052689">
    <property type="term" value="F:carboxylic ester hydrolase activity"/>
    <property type="evidence" value="ECO:0007669"/>
    <property type="project" value="TreeGrafter"/>
</dbReference>
<dbReference type="InterPro" id="IPR029058">
    <property type="entry name" value="AB_hydrolase_fold"/>
</dbReference>
<dbReference type="Proteomes" id="UP000006073">
    <property type="component" value="Unassembled WGS sequence"/>
</dbReference>
<proteinExistence type="predicted"/>
<evidence type="ECO:0000256" key="1">
    <source>
        <dbReference type="ARBA" id="ARBA00022801"/>
    </source>
</evidence>
<evidence type="ECO:0000313" key="4">
    <source>
        <dbReference type="Proteomes" id="UP000006073"/>
    </source>
</evidence>
<dbReference type="PANTHER" id="PTHR43265:SF1">
    <property type="entry name" value="ESTERASE ESTD"/>
    <property type="match status" value="1"/>
</dbReference>
<evidence type="ECO:0000313" key="3">
    <source>
        <dbReference type="EMBL" id="EOZ91595.1"/>
    </source>
</evidence>
<accession>S2D3K8</accession>
<keyword evidence="1" id="KW-0378">Hydrolase</keyword>